<dbReference type="Proteomes" id="UP001500235">
    <property type="component" value="Unassembled WGS sequence"/>
</dbReference>
<dbReference type="InterPro" id="IPR000682">
    <property type="entry name" value="PCMT"/>
</dbReference>
<reference evidence="5" key="1">
    <citation type="journal article" date="2019" name="Int. J. Syst. Evol. Microbiol.">
        <title>The Global Catalogue of Microorganisms (GCM) 10K type strain sequencing project: providing services to taxonomists for standard genome sequencing and annotation.</title>
        <authorList>
            <consortium name="The Broad Institute Genomics Platform"/>
            <consortium name="The Broad Institute Genome Sequencing Center for Infectious Disease"/>
            <person name="Wu L."/>
            <person name="Ma J."/>
        </authorList>
    </citation>
    <scope>NUCLEOTIDE SEQUENCE [LARGE SCALE GENOMIC DNA]</scope>
    <source>
        <strain evidence="5">JCM 17563</strain>
    </source>
</reference>
<evidence type="ECO:0000313" key="4">
    <source>
        <dbReference type="EMBL" id="GAA4014141.1"/>
    </source>
</evidence>
<accession>A0ABP7SNI8</accession>
<dbReference type="CDD" id="cd02440">
    <property type="entry name" value="AdoMet_MTases"/>
    <property type="match status" value="1"/>
</dbReference>
<proteinExistence type="inferred from homology"/>
<dbReference type="InterPro" id="IPR029063">
    <property type="entry name" value="SAM-dependent_MTases_sf"/>
</dbReference>
<gene>
    <name evidence="4" type="ORF">GCM10022280_10660</name>
</gene>
<evidence type="ECO:0000256" key="2">
    <source>
        <dbReference type="ARBA" id="ARBA00013346"/>
    </source>
</evidence>
<dbReference type="RefSeq" id="WP_344706339.1">
    <property type="nucleotide sequence ID" value="NZ_BAABBQ010000001.1"/>
</dbReference>
<comment type="caution">
    <text evidence="4">The sequence shown here is derived from an EMBL/GenBank/DDBJ whole genome shotgun (WGS) entry which is preliminary data.</text>
</comment>
<evidence type="ECO:0000256" key="1">
    <source>
        <dbReference type="ARBA" id="ARBA00005369"/>
    </source>
</evidence>
<keyword evidence="5" id="KW-1185">Reference proteome</keyword>
<sequence length="210" mass="21780">MDFAAARRAMVDSQLRPSAVTDPLVVAAMATVAREDFVPASARAIAYIDRIVPLSAGRGLSPAAATGRMLVELEPHPRERALVVGAGSGYSAAVLAEMGLAVVALESDPELLAALRNVDGISVVEGALETGAPSEAPFDIILVDGQIEDLPEALVDQLRTGGRLAVCMADKGVGRLMAGTRSVHGFGLKSFADASMAPLPGFARPRVFTF</sequence>
<evidence type="ECO:0000313" key="5">
    <source>
        <dbReference type="Proteomes" id="UP001500235"/>
    </source>
</evidence>
<name>A0ABP7SNI8_9SPHN</name>
<evidence type="ECO:0000256" key="3">
    <source>
        <dbReference type="ARBA" id="ARBA00030757"/>
    </source>
</evidence>
<dbReference type="PANTHER" id="PTHR11579">
    <property type="entry name" value="PROTEIN-L-ISOASPARTATE O-METHYLTRANSFERASE"/>
    <property type="match status" value="1"/>
</dbReference>
<organism evidence="4 5">
    <name type="scientific">Sphingomonas swuensis</name>
    <dbReference type="NCBI Taxonomy" id="977800"/>
    <lineage>
        <taxon>Bacteria</taxon>
        <taxon>Pseudomonadati</taxon>
        <taxon>Pseudomonadota</taxon>
        <taxon>Alphaproteobacteria</taxon>
        <taxon>Sphingomonadales</taxon>
        <taxon>Sphingomonadaceae</taxon>
        <taxon>Sphingomonas</taxon>
    </lineage>
</organism>
<dbReference type="Pfam" id="PF01135">
    <property type="entry name" value="PCMT"/>
    <property type="match status" value="1"/>
</dbReference>
<comment type="similarity">
    <text evidence="1">Belongs to the methyltransferase superfamily. L-isoaspartyl/D-aspartyl protein methyltransferase family.</text>
</comment>
<dbReference type="PANTHER" id="PTHR11579:SF18">
    <property type="entry name" value="PROTEIN-L-ISOASPARTATE O-METHYLTRANSFERASE"/>
    <property type="match status" value="1"/>
</dbReference>
<dbReference type="Gene3D" id="3.40.50.150">
    <property type="entry name" value="Vaccinia Virus protein VP39"/>
    <property type="match status" value="1"/>
</dbReference>
<dbReference type="SUPFAM" id="SSF53335">
    <property type="entry name" value="S-adenosyl-L-methionine-dependent methyltransferases"/>
    <property type="match status" value="1"/>
</dbReference>
<protein>
    <recommendedName>
        <fullName evidence="2">Protein-L-isoaspartate O-methyltransferase</fullName>
    </recommendedName>
    <alternativeName>
        <fullName evidence="3">Protein L-isoaspartyl methyltransferase</fullName>
    </alternativeName>
</protein>
<dbReference type="EMBL" id="BAABBQ010000001">
    <property type="protein sequence ID" value="GAA4014141.1"/>
    <property type="molecule type" value="Genomic_DNA"/>
</dbReference>